<evidence type="ECO:0000256" key="4">
    <source>
        <dbReference type="ARBA" id="ARBA00023098"/>
    </source>
</evidence>
<evidence type="ECO:0000259" key="8">
    <source>
        <dbReference type="PROSITE" id="PS51635"/>
    </source>
</evidence>
<dbReference type="Gene3D" id="3.40.1090.10">
    <property type="entry name" value="Cytosolic phospholipase A2 catalytic domain"/>
    <property type="match status" value="2"/>
</dbReference>
<name>A0A4R6ZL77_9GAMM</name>
<dbReference type="SUPFAM" id="SSF52151">
    <property type="entry name" value="FabD/lysophospholipase-like"/>
    <property type="match status" value="1"/>
</dbReference>
<evidence type="ECO:0000256" key="5">
    <source>
        <dbReference type="ARBA" id="ARBA00023136"/>
    </source>
</evidence>
<evidence type="ECO:0000256" key="1">
    <source>
        <dbReference type="ARBA" id="ARBA00004370"/>
    </source>
</evidence>
<feature type="chain" id="PRO_5020241337" evidence="7">
    <location>
        <begin position="27"/>
        <end position="743"/>
    </location>
</feature>
<evidence type="ECO:0000256" key="6">
    <source>
        <dbReference type="PROSITE-ProRule" id="PRU01161"/>
    </source>
</evidence>
<evidence type="ECO:0000256" key="2">
    <source>
        <dbReference type="ARBA" id="ARBA00022801"/>
    </source>
</evidence>
<dbReference type="GO" id="GO:0016042">
    <property type="term" value="P:lipid catabolic process"/>
    <property type="evidence" value="ECO:0007669"/>
    <property type="project" value="UniProtKB-UniRule"/>
</dbReference>
<dbReference type="InterPro" id="IPR000184">
    <property type="entry name" value="Bac_surfAg_D15"/>
</dbReference>
<accession>A0A4R6ZL77</accession>
<dbReference type="PROSITE" id="PS51635">
    <property type="entry name" value="PNPLA"/>
    <property type="match status" value="1"/>
</dbReference>
<evidence type="ECO:0000256" key="7">
    <source>
        <dbReference type="SAM" id="SignalP"/>
    </source>
</evidence>
<keyword evidence="2 6" id="KW-0378">Hydrolase</keyword>
<protein>
    <submittedName>
        <fullName evidence="9">NTE family protein</fullName>
    </submittedName>
</protein>
<dbReference type="OrthoDB" id="9807112at2"/>
<gene>
    <name evidence="9" type="ORF">DFP85_110111</name>
</gene>
<evidence type="ECO:0000313" key="10">
    <source>
        <dbReference type="Proteomes" id="UP000295212"/>
    </source>
</evidence>
<dbReference type="PANTHER" id="PTHR14226">
    <property type="entry name" value="NEUROPATHY TARGET ESTERASE/SWISS CHEESE D.MELANOGASTER"/>
    <property type="match status" value="1"/>
</dbReference>
<dbReference type="Gene3D" id="2.40.160.50">
    <property type="entry name" value="membrane protein fhac: a member of the omp85/tpsb transporter family"/>
    <property type="match status" value="1"/>
</dbReference>
<keyword evidence="3 6" id="KW-0442">Lipid degradation</keyword>
<evidence type="ECO:0000313" key="9">
    <source>
        <dbReference type="EMBL" id="TDR53045.1"/>
    </source>
</evidence>
<dbReference type="Pfam" id="PF01734">
    <property type="entry name" value="Patatin"/>
    <property type="match status" value="1"/>
</dbReference>
<dbReference type="Gene3D" id="3.10.20.310">
    <property type="entry name" value="membrane protein fhac"/>
    <property type="match status" value="1"/>
</dbReference>
<feature type="active site" description="Proton acceptor" evidence="6">
    <location>
        <position position="221"/>
    </location>
</feature>
<keyword evidence="5" id="KW-0472">Membrane</keyword>
<dbReference type="InterPro" id="IPR016035">
    <property type="entry name" value="Acyl_Trfase/lysoPLipase"/>
</dbReference>
<comment type="subcellular location">
    <subcellularLocation>
        <location evidence="1">Membrane</location>
    </subcellularLocation>
</comment>
<dbReference type="GO" id="GO:0019867">
    <property type="term" value="C:outer membrane"/>
    <property type="evidence" value="ECO:0007669"/>
    <property type="project" value="InterPro"/>
</dbReference>
<proteinExistence type="predicted"/>
<comment type="caution">
    <text evidence="9">The sequence shown here is derived from an EMBL/GenBank/DDBJ whole genome shotgun (WGS) entry which is preliminary data.</text>
</comment>
<feature type="short sequence motif" description="GXGXXG" evidence="6">
    <location>
        <begin position="45"/>
        <end position="50"/>
    </location>
</feature>
<evidence type="ECO:0000256" key="3">
    <source>
        <dbReference type="ARBA" id="ARBA00022963"/>
    </source>
</evidence>
<dbReference type="Proteomes" id="UP000295212">
    <property type="component" value="Unassembled WGS sequence"/>
</dbReference>
<dbReference type="Pfam" id="PF01103">
    <property type="entry name" value="Omp85"/>
    <property type="match status" value="1"/>
</dbReference>
<sequence>MIKMVTRTLIVLGCCLGGLLLPQAVAANIEAAQPGRQKVGLALSGGGARGAAHLGVLRVLEEMKIPIDYIAGTSMGSIVGGLYASGMTPDEIEQALKTMDWEHIFSDAPPRVERSFRRKRDDDLYLVKARLGISDDGKPRFPTGAIQGQKFDLALRALSLPVTNTTDFDRLHIPFRAVASDIGSGAKVVLGEGDLATAMRASMAVPGLFAAAEVDGRLLVDGGITDNLPVDVVREMGADIVIAVDISTPIKPAEEVINLFAITGQLTSLLTRNNVEEQLATLTEADVLIIPALGDFSSSDFVNATDAVPIGYQAADAQRSELRRLSLPAGDYQAHLAARTARPPRDLPIIQFVRIENDAGISDAMIHDRIRQRTGEPLDRQQLEQDIAHIYGLELFQNVRYDLVEEQGETGLLVDARAKSWGPNYLQFGLDLSSDIRGTNSYDLGAAYLRTGINPLGGEIRLATQIGQDPLLAAEWHQPLDSLSRYFVYTGARYGATNVDVFDGRRDAVAEYRVKEARAELALGRELSVYGESRLGYRYRDGEVDVKTGSPELPEFSYESGNAFARLAVDRLDNYNFPEEGWLGAVEYDIAREDLGGDSEFEQVRLVANGFTSLGNGHVVGLGGLVNSTISGSADIQDRFRLGGFLNLSGYTEDSLSGQQAGVLTAIYYRRFEALPFLSWYLGGSFEYGGVWEDKGDLFDDAISSGSVFLGADSPIGPLYLGYGHAEGGYDSIFFYLGRPQFR</sequence>
<feature type="active site" description="Nucleophile" evidence="6">
    <location>
        <position position="74"/>
    </location>
</feature>
<dbReference type="InterPro" id="IPR050301">
    <property type="entry name" value="NTE"/>
</dbReference>
<dbReference type="AlphaFoldDB" id="A0A4R6ZL77"/>
<feature type="short sequence motif" description="GXSXG" evidence="6">
    <location>
        <begin position="72"/>
        <end position="76"/>
    </location>
</feature>
<reference evidence="9 10" key="1">
    <citation type="submission" date="2019-03" db="EMBL/GenBank/DDBJ databases">
        <title>Genomic Encyclopedia of Type Strains, Phase III (KMG-III): the genomes of soil and plant-associated and newly described type strains.</title>
        <authorList>
            <person name="Whitman W."/>
        </authorList>
    </citation>
    <scope>NUCLEOTIDE SEQUENCE [LARGE SCALE GENOMIC DNA]</scope>
    <source>
        <strain evidence="9 10">CECT 5797</strain>
    </source>
</reference>
<dbReference type="EMBL" id="SNZJ01000010">
    <property type="protein sequence ID" value="TDR53045.1"/>
    <property type="molecule type" value="Genomic_DNA"/>
</dbReference>
<organism evidence="9 10">
    <name type="scientific">Halomonas ventosae</name>
    <dbReference type="NCBI Taxonomy" id="229007"/>
    <lineage>
        <taxon>Bacteria</taxon>
        <taxon>Pseudomonadati</taxon>
        <taxon>Pseudomonadota</taxon>
        <taxon>Gammaproteobacteria</taxon>
        <taxon>Oceanospirillales</taxon>
        <taxon>Halomonadaceae</taxon>
        <taxon>Halomonas</taxon>
    </lineage>
</organism>
<feature type="domain" description="PNPLA" evidence="8">
    <location>
        <begin position="41"/>
        <end position="234"/>
    </location>
</feature>
<keyword evidence="4 6" id="KW-0443">Lipid metabolism</keyword>
<keyword evidence="7" id="KW-0732">Signal</keyword>
<dbReference type="InterPro" id="IPR002641">
    <property type="entry name" value="PNPLA_dom"/>
</dbReference>
<dbReference type="GO" id="GO:0016787">
    <property type="term" value="F:hydrolase activity"/>
    <property type="evidence" value="ECO:0007669"/>
    <property type="project" value="UniProtKB-UniRule"/>
</dbReference>
<feature type="signal peptide" evidence="7">
    <location>
        <begin position="1"/>
        <end position="26"/>
    </location>
</feature>
<feature type="short sequence motif" description="DGA/G" evidence="6">
    <location>
        <begin position="221"/>
        <end position="223"/>
    </location>
</feature>
<dbReference type="PANTHER" id="PTHR14226:SF29">
    <property type="entry name" value="NEUROPATHY TARGET ESTERASE SWS"/>
    <property type="match status" value="1"/>
</dbReference>
<dbReference type="CDD" id="cd07205">
    <property type="entry name" value="Pat_PNPLA6_PNPLA7_NTE1_like"/>
    <property type="match status" value="1"/>
</dbReference>